<dbReference type="Proteomes" id="UP000321046">
    <property type="component" value="Unassembled WGS sequence"/>
</dbReference>
<dbReference type="Gene3D" id="1.20.58.1000">
    <property type="entry name" value="Metal-sensitive repressor, helix protomer"/>
    <property type="match status" value="1"/>
</dbReference>
<dbReference type="GO" id="GO:0045892">
    <property type="term" value="P:negative regulation of DNA-templated transcription"/>
    <property type="evidence" value="ECO:0007669"/>
    <property type="project" value="UniProtKB-ARBA"/>
</dbReference>
<dbReference type="CDD" id="cd10153">
    <property type="entry name" value="RcnR-FrmR-like_DUF156"/>
    <property type="match status" value="1"/>
</dbReference>
<name>A0A5C6X7A0_9DELT</name>
<reference evidence="1 2" key="1">
    <citation type="submission" date="2019-08" db="EMBL/GenBank/DDBJ databases">
        <title>Bradymonadales sp. TMQ2.</title>
        <authorList>
            <person name="Liang Q."/>
        </authorList>
    </citation>
    <scope>NUCLEOTIDE SEQUENCE [LARGE SCALE GENOMIC DNA]</scope>
    <source>
        <strain evidence="1 2">TMQ2</strain>
    </source>
</reference>
<dbReference type="GO" id="GO:0003677">
    <property type="term" value="F:DNA binding"/>
    <property type="evidence" value="ECO:0007669"/>
    <property type="project" value="InterPro"/>
</dbReference>
<comment type="caution">
    <text evidence="1">The sequence shown here is derived from an EMBL/GenBank/DDBJ whole genome shotgun (WGS) entry which is preliminary data.</text>
</comment>
<dbReference type="EMBL" id="VOSL01000054">
    <property type="protein sequence ID" value="TXD34606.1"/>
    <property type="molecule type" value="Genomic_DNA"/>
</dbReference>
<dbReference type="OrthoDB" id="9806052at2"/>
<accession>A0A5C6X7A0</accession>
<dbReference type="InterPro" id="IPR038390">
    <property type="entry name" value="Metal_Tscrpt_repr_sf"/>
</dbReference>
<dbReference type="RefSeq" id="WP_146975020.1">
    <property type="nucleotide sequence ID" value="NZ_VOSL01000054.1"/>
</dbReference>
<sequence>MPYTEKEKKRVLARVRRVKGQLNALESALEEGTECSSVLQQIAAIRGAVTGVMRQVLEAHVRETFGSAAELPAGQRDEAVEDLNDLIRSYLK</sequence>
<dbReference type="AlphaFoldDB" id="A0A5C6X7A0"/>
<dbReference type="PANTHER" id="PTHR33677:SF5">
    <property type="entry name" value="TRANSCRIPTIONAL REPRESSOR FRMR"/>
    <property type="match status" value="1"/>
</dbReference>
<evidence type="ECO:0000313" key="2">
    <source>
        <dbReference type="Proteomes" id="UP000321046"/>
    </source>
</evidence>
<dbReference type="PANTHER" id="PTHR33677">
    <property type="entry name" value="TRANSCRIPTIONAL REPRESSOR FRMR-RELATED"/>
    <property type="match status" value="1"/>
</dbReference>
<proteinExistence type="predicted"/>
<evidence type="ECO:0000313" key="1">
    <source>
        <dbReference type="EMBL" id="TXD34606.1"/>
    </source>
</evidence>
<dbReference type="Pfam" id="PF02583">
    <property type="entry name" value="Trns_repr_metal"/>
    <property type="match status" value="1"/>
</dbReference>
<protein>
    <submittedName>
        <fullName evidence="1">Metal/formaldehyde-sensitive transcriptional repressor</fullName>
    </submittedName>
</protein>
<dbReference type="GO" id="GO:0046872">
    <property type="term" value="F:metal ion binding"/>
    <property type="evidence" value="ECO:0007669"/>
    <property type="project" value="InterPro"/>
</dbReference>
<gene>
    <name evidence="1" type="ORF">FRC96_13390</name>
</gene>
<dbReference type="InterPro" id="IPR003735">
    <property type="entry name" value="Metal_Tscrpt_repr"/>
</dbReference>
<organism evidence="1 2">
    <name type="scientific">Lujinxingia vulgaris</name>
    <dbReference type="NCBI Taxonomy" id="2600176"/>
    <lineage>
        <taxon>Bacteria</taxon>
        <taxon>Deltaproteobacteria</taxon>
        <taxon>Bradymonadales</taxon>
        <taxon>Lujinxingiaceae</taxon>
        <taxon>Lujinxingia</taxon>
    </lineage>
</organism>